<feature type="domain" description="Fibronectin type-II" evidence="16">
    <location>
        <begin position="177"/>
        <end position="225"/>
    </location>
</feature>
<evidence type="ECO:0000256" key="10">
    <source>
        <dbReference type="ARBA" id="ARBA00023180"/>
    </source>
</evidence>
<keyword evidence="8 11" id="KW-1015">Disulfide bond</keyword>
<dbReference type="FunFam" id="2.10.10.10:FF:000001">
    <property type="entry name" value="Fibronectin 1a isoform 1"/>
    <property type="match status" value="1"/>
</dbReference>
<dbReference type="PROSITE" id="PS50041">
    <property type="entry name" value="C_TYPE_LECTIN_2"/>
    <property type="match status" value="8"/>
</dbReference>
<dbReference type="Pfam" id="PF00040">
    <property type="entry name" value="fn2"/>
    <property type="match status" value="1"/>
</dbReference>
<dbReference type="InterPro" id="IPR016186">
    <property type="entry name" value="C-type_lectin-like/link_sf"/>
</dbReference>
<gene>
    <name evidence="17" type="primary">pla2r1</name>
</gene>
<evidence type="ECO:0000256" key="12">
    <source>
        <dbReference type="SAM" id="MobiDB-lite"/>
    </source>
</evidence>
<dbReference type="SMART" id="SM00458">
    <property type="entry name" value="RICIN"/>
    <property type="match status" value="1"/>
</dbReference>
<feature type="domain" description="C-type lectin" evidence="15">
    <location>
        <begin position="1144"/>
        <end position="1250"/>
    </location>
</feature>
<dbReference type="InterPro" id="IPR035992">
    <property type="entry name" value="Ricin_B-like_lectins"/>
</dbReference>
<accession>A0A4W3HS96</accession>
<evidence type="ECO:0000256" key="8">
    <source>
        <dbReference type="ARBA" id="ARBA00023157"/>
    </source>
</evidence>
<keyword evidence="9" id="KW-0675">Receptor</keyword>
<evidence type="ECO:0000256" key="3">
    <source>
        <dbReference type="ARBA" id="ARBA00022692"/>
    </source>
</evidence>
<keyword evidence="4 14" id="KW-0732">Signal</keyword>
<evidence type="ECO:0000256" key="5">
    <source>
        <dbReference type="ARBA" id="ARBA00022737"/>
    </source>
</evidence>
<reference evidence="18" key="1">
    <citation type="journal article" date="2006" name="Science">
        <title>Ancient noncoding elements conserved in the human genome.</title>
        <authorList>
            <person name="Venkatesh B."/>
            <person name="Kirkness E.F."/>
            <person name="Loh Y.H."/>
            <person name="Halpern A.L."/>
            <person name="Lee A.P."/>
            <person name="Johnson J."/>
            <person name="Dandona N."/>
            <person name="Viswanathan L.D."/>
            <person name="Tay A."/>
            <person name="Venter J.C."/>
            <person name="Strausberg R.L."/>
            <person name="Brenner S."/>
        </authorList>
    </citation>
    <scope>NUCLEOTIDE SEQUENCE [LARGE SCALE GENOMIC DNA]</scope>
</reference>
<keyword evidence="6 13" id="KW-1133">Transmembrane helix</keyword>
<evidence type="ECO:0000259" key="15">
    <source>
        <dbReference type="PROSITE" id="PS50041"/>
    </source>
</evidence>
<feature type="domain" description="C-type lectin" evidence="15">
    <location>
        <begin position="829"/>
        <end position="947"/>
    </location>
</feature>
<dbReference type="GeneTree" id="ENSGT01050000244842"/>
<reference evidence="17" key="5">
    <citation type="submission" date="2025-09" db="UniProtKB">
        <authorList>
            <consortium name="Ensembl"/>
        </authorList>
    </citation>
    <scope>IDENTIFICATION</scope>
</reference>
<reference evidence="18" key="3">
    <citation type="journal article" date="2014" name="Nature">
        <title>Elephant shark genome provides unique insights into gnathostome evolution.</title>
        <authorList>
            <consortium name="International Elephant Shark Genome Sequencing Consortium"/>
            <person name="Venkatesh B."/>
            <person name="Lee A.P."/>
            <person name="Ravi V."/>
            <person name="Maurya A.K."/>
            <person name="Lian M.M."/>
            <person name="Swann J.B."/>
            <person name="Ohta Y."/>
            <person name="Flajnik M.F."/>
            <person name="Sutoh Y."/>
            <person name="Kasahara M."/>
            <person name="Hoon S."/>
            <person name="Gangu V."/>
            <person name="Roy S.W."/>
            <person name="Irimia M."/>
            <person name="Korzh V."/>
            <person name="Kondrychyn I."/>
            <person name="Lim Z.W."/>
            <person name="Tay B.H."/>
            <person name="Tohari S."/>
            <person name="Kong K.W."/>
            <person name="Ho S."/>
            <person name="Lorente-Galdos B."/>
            <person name="Quilez J."/>
            <person name="Marques-Bonet T."/>
            <person name="Raney B.J."/>
            <person name="Ingham P.W."/>
            <person name="Tay A."/>
            <person name="Hillier L.W."/>
            <person name="Minx P."/>
            <person name="Boehm T."/>
            <person name="Wilson R.K."/>
            <person name="Brenner S."/>
            <person name="Warren W.C."/>
        </authorList>
    </citation>
    <scope>NUCLEOTIDE SEQUENCE [LARGE SCALE GENOMIC DNA]</scope>
</reference>
<dbReference type="FunFam" id="2.80.10.50:FF:000039">
    <property type="entry name" value="Secretory phospholipase A2 receptor"/>
    <property type="match status" value="1"/>
</dbReference>
<dbReference type="STRING" id="7868.ENSCMIP00000012044"/>
<dbReference type="InterPro" id="IPR000772">
    <property type="entry name" value="Ricin_B_lectin"/>
</dbReference>
<dbReference type="SMART" id="SM00034">
    <property type="entry name" value="CLECT"/>
    <property type="match status" value="8"/>
</dbReference>
<keyword evidence="5" id="KW-0677">Repeat</keyword>
<dbReference type="PANTHER" id="PTHR22803">
    <property type="entry name" value="MANNOSE, PHOSPHOLIPASE, LECTIN RECEPTOR RELATED"/>
    <property type="match status" value="1"/>
</dbReference>
<evidence type="ECO:0000256" key="2">
    <source>
        <dbReference type="ARBA" id="ARBA00022583"/>
    </source>
</evidence>
<dbReference type="InterPro" id="IPR000562">
    <property type="entry name" value="FN_type2_dom"/>
</dbReference>
<proteinExistence type="predicted"/>
<dbReference type="SMART" id="SM00059">
    <property type="entry name" value="FN2"/>
    <property type="match status" value="1"/>
</dbReference>
<evidence type="ECO:0000256" key="13">
    <source>
        <dbReference type="SAM" id="Phobius"/>
    </source>
</evidence>
<dbReference type="PROSITE" id="PS00615">
    <property type="entry name" value="C_TYPE_LECTIN_1"/>
    <property type="match status" value="2"/>
</dbReference>
<dbReference type="PROSITE" id="PS51092">
    <property type="entry name" value="FN2_2"/>
    <property type="match status" value="1"/>
</dbReference>
<dbReference type="SUPFAM" id="SSF50370">
    <property type="entry name" value="Ricin B-like lectins"/>
    <property type="match status" value="1"/>
</dbReference>
<dbReference type="InterPro" id="IPR018378">
    <property type="entry name" value="C-type_lectin_CS"/>
</dbReference>
<reference evidence="18" key="2">
    <citation type="journal article" date="2007" name="PLoS Biol.">
        <title>Survey sequencing and comparative analysis of the elephant shark (Callorhinchus milii) genome.</title>
        <authorList>
            <person name="Venkatesh B."/>
            <person name="Kirkness E.F."/>
            <person name="Loh Y.H."/>
            <person name="Halpern A.L."/>
            <person name="Lee A.P."/>
            <person name="Johnson J."/>
            <person name="Dandona N."/>
            <person name="Viswanathan L.D."/>
            <person name="Tay A."/>
            <person name="Venter J.C."/>
            <person name="Strausberg R.L."/>
            <person name="Brenner S."/>
        </authorList>
    </citation>
    <scope>NUCLEOTIDE SEQUENCE [LARGE SCALE GENOMIC DNA]</scope>
</reference>
<comment type="subcellular location">
    <subcellularLocation>
        <location evidence="1">Membrane</location>
        <topology evidence="1">Single-pass membrane protein</topology>
    </subcellularLocation>
</comment>
<evidence type="ECO:0000313" key="17">
    <source>
        <dbReference type="Ensembl" id="ENSCMIP00000012044.1"/>
    </source>
</evidence>
<dbReference type="GO" id="GO:0016020">
    <property type="term" value="C:membrane"/>
    <property type="evidence" value="ECO:0007669"/>
    <property type="project" value="UniProtKB-SubCell"/>
</dbReference>
<dbReference type="InterPro" id="IPR050111">
    <property type="entry name" value="C-type_lectin/snaclec_domain"/>
</dbReference>
<feature type="domain" description="C-type lectin" evidence="15">
    <location>
        <begin position="526"/>
        <end position="636"/>
    </location>
</feature>
<dbReference type="Ensembl" id="ENSCMIT00000012331.1">
    <property type="protein sequence ID" value="ENSCMIP00000012044.1"/>
    <property type="gene ID" value="ENSCMIG00000006200.1"/>
</dbReference>
<feature type="disulfide bond" evidence="11">
    <location>
        <begin position="182"/>
        <end position="208"/>
    </location>
</feature>
<feature type="transmembrane region" description="Helical" evidence="13">
    <location>
        <begin position="1433"/>
        <end position="1454"/>
    </location>
</feature>
<dbReference type="CTD" id="22925"/>
<evidence type="ECO:0000256" key="4">
    <source>
        <dbReference type="ARBA" id="ARBA00022729"/>
    </source>
</evidence>
<feature type="domain" description="C-type lectin" evidence="15">
    <location>
        <begin position="975"/>
        <end position="1113"/>
    </location>
</feature>
<feature type="domain" description="C-type lectin" evidence="15">
    <location>
        <begin position="386"/>
        <end position="503"/>
    </location>
</feature>
<dbReference type="Pfam" id="PF24562">
    <property type="entry name" value="CysR_MRC2_N"/>
    <property type="match status" value="1"/>
</dbReference>
<dbReference type="Gene3D" id="3.10.100.10">
    <property type="entry name" value="Mannose-Binding Protein A, subunit A"/>
    <property type="match status" value="8"/>
</dbReference>
<evidence type="ECO:0000256" key="14">
    <source>
        <dbReference type="SAM" id="SignalP"/>
    </source>
</evidence>
<dbReference type="InterPro" id="IPR036943">
    <property type="entry name" value="FN_type2_sf"/>
</dbReference>
<feature type="domain" description="C-type lectin" evidence="15">
    <location>
        <begin position="239"/>
        <end position="357"/>
    </location>
</feature>
<dbReference type="InParanoid" id="A0A4W3HS96"/>
<evidence type="ECO:0000313" key="18">
    <source>
        <dbReference type="Proteomes" id="UP000314986"/>
    </source>
</evidence>
<dbReference type="PROSITE" id="PS50231">
    <property type="entry name" value="RICIN_B_LECTIN"/>
    <property type="match status" value="1"/>
</dbReference>
<evidence type="ECO:0000259" key="16">
    <source>
        <dbReference type="PROSITE" id="PS51092"/>
    </source>
</evidence>
<feature type="chain" id="PRO_5021287709" evidence="14">
    <location>
        <begin position="23"/>
        <end position="1494"/>
    </location>
</feature>
<evidence type="ECO:0000256" key="1">
    <source>
        <dbReference type="ARBA" id="ARBA00004167"/>
    </source>
</evidence>
<dbReference type="GO" id="GO:0006897">
    <property type="term" value="P:endocytosis"/>
    <property type="evidence" value="ECO:0007669"/>
    <property type="project" value="UniProtKB-KW"/>
</dbReference>
<evidence type="ECO:0000256" key="7">
    <source>
        <dbReference type="ARBA" id="ARBA00023136"/>
    </source>
</evidence>
<dbReference type="PRINTS" id="PR00013">
    <property type="entry name" value="FNTYPEII"/>
</dbReference>
<keyword evidence="3 13" id="KW-0812">Transmembrane</keyword>
<keyword evidence="10" id="KW-0325">Glycoprotein</keyword>
<organism evidence="17 18">
    <name type="scientific">Callorhinchus milii</name>
    <name type="common">Ghost shark</name>
    <dbReference type="NCBI Taxonomy" id="7868"/>
    <lineage>
        <taxon>Eukaryota</taxon>
        <taxon>Metazoa</taxon>
        <taxon>Chordata</taxon>
        <taxon>Craniata</taxon>
        <taxon>Vertebrata</taxon>
        <taxon>Chondrichthyes</taxon>
        <taxon>Holocephali</taxon>
        <taxon>Chimaeriformes</taxon>
        <taxon>Callorhinchidae</taxon>
        <taxon>Callorhinchus</taxon>
    </lineage>
</organism>
<dbReference type="CDD" id="cd23410">
    <property type="entry name" value="beta-trefoil_Ricin_PLA2R1"/>
    <property type="match status" value="1"/>
</dbReference>
<dbReference type="Gene3D" id="2.10.10.10">
    <property type="entry name" value="Fibronectin, type II, collagen-binding"/>
    <property type="match status" value="1"/>
</dbReference>
<feature type="domain" description="C-type lectin" evidence="15">
    <location>
        <begin position="1285"/>
        <end position="1411"/>
    </location>
</feature>
<evidence type="ECO:0000256" key="6">
    <source>
        <dbReference type="ARBA" id="ARBA00022989"/>
    </source>
</evidence>
<dbReference type="InterPro" id="IPR016187">
    <property type="entry name" value="CTDL_fold"/>
</dbReference>
<evidence type="ECO:0000256" key="9">
    <source>
        <dbReference type="ARBA" id="ARBA00023170"/>
    </source>
</evidence>
<dbReference type="CDD" id="cd00062">
    <property type="entry name" value="FN2"/>
    <property type="match status" value="1"/>
</dbReference>
<protein>
    <submittedName>
        <fullName evidence="17">Phospholipase A2 receptor 1</fullName>
    </submittedName>
</protein>
<dbReference type="OrthoDB" id="5858677at2759"/>
<dbReference type="InterPro" id="IPR001304">
    <property type="entry name" value="C-type_lectin-like"/>
</dbReference>
<dbReference type="Pfam" id="PF00059">
    <property type="entry name" value="Lectin_C"/>
    <property type="match status" value="8"/>
</dbReference>
<sequence length="1494" mass="171505">MAGSAVCVWLWLCWAGVRLTWGDRHSTSSNVGRSELPNLLDKGMFILQSEHLSKCINVVNLKLGLEECNQRSDSMLWKWVSKHRLFHVNSSMCLGLNIVNHQQPLKLFQCDSPVGVLWWRCNGKVLIGATQYKLSVGQGERIVADRIVYDRWKLYLTQDKGPCEHTYQEIHTVLGNSRGLPCALPFKYNNQWYHECTSEGREDSLLWCATATNYDREQKWGFCPNSDPGCEFVWEKNPISQTCYQFNSLSLLSWNEAHDSCQAQGGDLLSISDLTEQTYLSDRLQNTMILAWIGLNQLDELAGWQWSDGEHLSFVNWDIDQPQGSVLGNYHCGILSSKFDSRWRSFKCETALPYICKKTINSTRKVEPFKFWQYRPTQCESGWFPHNGFCYKLYKEDLSWKNALTSCRLNGSQLINIRALADVAFLITQFRNETVAEVWTGLANPRTPAVFTWSEGSPVTFTYWHRNEPNVPFNTTKHCVSSVRTNGQWKVTDCEEKLNYICKKPGEVEEGQLRNDKGCPQEWKRFGEFCYTIDSQLQSYEDASKGYSCSLVTILDRFEQSFINSLINNFAREENKYFWTGLQDRNRTGEYTWLTTAGKHKSVLYTNWNRNQPAASGGCVVMAKGKYFNFWEVKDCITFKAAAMCKREAGPHTEPTPTPDQHHTLEAKCPFGWESRPDIHNCFKVFHREKVSMKRTWEQAEQFCQQLGAHLASFTHYNEEVFLNELLGWMFTGAEERWFWIGFSKRNPVSAGSWEWSDGSPVVSMFSLDQAKDDDVRICAALKFDKTIVPFQCGENFEWVCKIPKGAELQKPDWYVDEEKFAIPPWVYFQGAEYLFFDLEVKWLAGAVACTMMSSELVSITAPKEMDFIKNRLEMLLTTGHEKWWIGLYVENPKDGFRWIDGSAFHYNNWDNKYPSNLHKQSGRCVYASTTGWADSKCLLSLPFICKRNNISLVEVHMFDDDHSDLLCPEGWLYFENKCFLMYNPKDKSQLKNWYSSQMFCKVRGGTLASIENEIEQAFLTIQLLEGSAGVWLGLHSDNWDNWVDGKPVKYTNWLANEPIQVPAAVDSDHNHPAPEHSNSPNLREESKKCVLLSNSHAFHSTGRWYTRNCNAKSYGFVCQKYADKSMHPVNASCMYPIPETFAYGNHTYRLIRKNLSWYEALNECRLKQADLVSITDQYHQAFLTVIVNRLAQRHWIGLSSPDGGESFIWSDTSPALFSHWAEGSLRSSHDCVYMDINGFWKTADCQSQLQGALCQISQTRLSSPPTVQTKICPHADTSLPWITFRDHCYLFDLVLYNSSSLTIKEAKEICRNLVPESIILHVKDEEENNFILEQIKPYSHIVQVVWLAIVFDTGDKTLKWFDGTPVTYSNWGVEGPDADHLVVDLCAGMRASDGMWLMFDCEEQFGAVCKTHADLSENITKSHGFQTKNRTLLNVVISLVVIVLAAGLGCYLYKRNPVLFRFSGNAYFRQSVPECTDYDGNVLISAFETNGGN</sequence>
<keyword evidence="7 13" id="KW-0472">Membrane</keyword>
<dbReference type="Gene3D" id="2.80.10.50">
    <property type="match status" value="1"/>
</dbReference>
<dbReference type="OMA" id="GGDICEH"/>
<reference evidence="17" key="4">
    <citation type="submission" date="2025-08" db="UniProtKB">
        <authorList>
            <consortium name="Ensembl"/>
        </authorList>
    </citation>
    <scope>IDENTIFICATION</scope>
</reference>
<evidence type="ECO:0000256" key="11">
    <source>
        <dbReference type="PROSITE-ProRule" id="PRU00479"/>
    </source>
</evidence>
<dbReference type="Proteomes" id="UP000314986">
    <property type="component" value="Unassembled WGS sequence"/>
</dbReference>
<feature type="region of interest" description="Disordered" evidence="12">
    <location>
        <begin position="1065"/>
        <end position="1084"/>
    </location>
</feature>
<feature type="signal peptide" evidence="14">
    <location>
        <begin position="1"/>
        <end position="22"/>
    </location>
</feature>
<dbReference type="KEGG" id="cmk:103176358"/>
<name>A0A4W3HS96_CALMI</name>
<feature type="domain" description="C-type lectin" evidence="15">
    <location>
        <begin position="682"/>
        <end position="802"/>
    </location>
</feature>
<keyword evidence="2" id="KW-0254">Endocytosis</keyword>
<keyword evidence="18" id="KW-1185">Reference proteome</keyword>
<dbReference type="CDD" id="cd00037">
    <property type="entry name" value="CLECT"/>
    <property type="match status" value="8"/>
</dbReference>
<dbReference type="PROSITE" id="PS00023">
    <property type="entry name" value="FN2_1"/>
    <property type="match status" value="1"/>
</dbReference>
<feature type="disulfide bond" evidence="11">
    <location>
        <begin position="196"/>
        <end position="223"/>
    </location>
</feature>
<dbReference type="SUPFAM" id="SSF56436">
    <property type="entry name" value="C-type lectin-like"/>
    <property type="match status" value="8"/>
</dbReference>
<dbReference type="GeneID" id="103176358"/>